<feature type="region of interest" description="Disordered" evidence="20">
    <location>
        <begin position="1"/>
        <end position="169"/>
    </location>
</feature>
<dbReference type="Pfam" id="PF00332">
    <property type="entry name" value="Glyco_hydro_17"/>
    <property type="match status" value="1"/>
</dbReference>
<dbReference type="GO" id="GO:0042973">
    <property type="term" value="F:glucan endo-1,3-beta-D-glucosidase activity"/>
    <property type="evidence" value="ECO:0007669"/>
    <property type="project" value="UniProtKB-EC"/>
</dbReference>
<dbReference type="GO" id="GO:0009986">
    <property type="term" value="C:cell surface"/>
    <property type="evidence" value="ECO:0007669"/>
    <property type="project" value="TreeGrafter"/>
</dbReference>
<feature type="region of interest" description="Disordered" evidence="20">
    <location>
        <begin position="423"/>
        <end position="448"/>
    </location>
</feature>
<comment type="subcellular location">
    <subcellularLocation>
        <location evidence="3">Cell membrane</location>
        <topology evidence="3">Single-pass type II membrane protein</topology>
    </subcellularLocation>
    <subcellularLocation>
        <location evidence="2">Secreted</location>
        <location evidence="2">Cell wall</location>
    </subcellularLocation>
</comment>
<feature type="region of interest" description="Disordered" evidence="20">
    <location>
        <begin position="192"/>
        <end position="271"/>
    </location>
</feature>
<keyword evidence="21" id="KW-0812">Transmembrane</keyword>
<keyword evidence="7" id="KW-0134">Cell wall</keyword>
<protein>
    <recommendedName>
        <fullName evidence="5">glucan endo-1,3-beta-D-glucosidase</fullName>
        <ecNumber evidence="5">3.2.1.39</ecNumber>
    </recommendedName>
    <alternativeName>
        <fullName evidence="18">Endo-1,3-beta-glucanase btgC</fullName>
    </alternativeName>
    <alternativeName>
        <fullName evidence="17">Laminarinase btgC</fullName>
    </alternativeName>
</protein>
<evidence type="ECO:0000256" key="20">
    <source>
        <dbReference type="SAM" id="MobiDB-lite"/>
    </source>
</evidence>
<sequence length="757" mass="81417">MSNLQRNFSFQAHDDDPAYHPLDPADDSPQRRSMAQNLQPLTGDNLARLDDGASPQPNEDPARRWEGHPAHSTDRAPHRVPSASEVSSLSAGPDEGYKYAMEDESRYSGALPNRNRQSVSRKPLPVIAAEGEEGGPANNGGENNIEANDAALLHPKPSENDPRLTPAGGYREDERYWGPELGYAQINRQSGYSAGEGEQHDNLNLPQRGFMTPGSTASPLYPPSLASPSSQATLIGGVPPPAPPAHALGTLENRSSDRVLSTPVGGHYTDNPYNRYSTTWDPVLSSTQVQVDGNADTYVLSDDEEEAHRRGVAGAAATGAASGGVLAALGSKVGRPAPSHAFGGAAAGGGGGSGAIERGGLLGGSDGGSGNLNNEKVAQSEWLRSQTKSKKKLRWVIGVILILFILGAAGGISAGVILSKKRSGGSASTQANGGGGSGLSRDDDIKQNGDLNKDSAEIKALMSNTRLKKVFHGMDYTPLNAVYPECIGNPPTQNNITRDIAVMSQLTDKLRLYGTDCNQTEMVLHAIDALKVDMKIWLGVWLDKNTTTSTRQLGHLYKLLNSYPSDRFEGIAVGNEVLFRQDLTETELFGIIDDVRHNLTALNIKLPVGTSDLGSNWKSTMVSSVDVLMANVHPFFAGVVVEKAANWTYNFFQDHDVSLTTNLATKPRVMISEVGWPSGGGNDSGSVAGISQMNMFMKEFLCTENNRGTEYFWFSAFDEPWKVQYNEPKLGKEWEDKWGLMDVNRGLKDGLEIPDCK</sequence>
<evidence type="ECO:0000256" key="14">
    <source>
        <dbReference type="ARBA" id="ARBA00023316"/>
    </source>
</evidence>
<dbReference type="EC" id="3.2.1.39" evidence="5"/>
<evidence type="ECO:0000256" key="4">
    <source>
        <dbReference type="ARBA" id="ARBA00008773"/>
    </source>
</evidence>
<evidence type="ECO:0000256" key="2">
    <source>
        <dbReference type="ARBA" id="ARBA00004191"/>
    </source>
</evidence>
<keyword evidence="9" id="KW-0732">Signal</keyword>
<evidence type="ECO:0000256" key="3">
    <source>
        <dbReference type="ARBA" id="ARBA00004401"/>
    </source>
</evidence>
<dbReference type="OrthoDB" id="68336at2759"/>
<evidence type="ECO:0000256" key="6">
    <source>
        <dbReference type="ARBA" id="ARBA00022475"/>
    </source>
</evidence>
<proteinExistence type="inferred from homology"/>
<dbReference type="InterPro" id="IPR050732">
    <property type="entry name" value="Beta-glucan_modifiers"/>
</dbReference>
<keyword evidence="21" id="KW-1133">Transmembrane helix</keyword>
<dbReference type="InterPro" id="IPR000490">
    <property type="entry name" value="Glyco_hydro_17"/>
</dbReference>
<evidence type="ECO:0000256" key="11">
    <source>
        <dbReference type="ARBA" id="ARBA00023136"/>
    </source>
</evidence>
<evidence type="ECO:0000256" key="17">
    <source>
        <dbReference type="ARBA" id="ARBA00042373"/>
    </source>
</evidence>
<keyword evidence="23" id="KW-1185">Reference proteome</keyword>
<feature type="compositionally biased region" description="Polar residues" evidence="20">
    <location>
        <begin position="31"/>
        <end position="42"/>
    </location>
</feature>
<evidence type="ECO:0000256" key="21">
    <source>
        <dbReference type="SAM" id="Phobius"/>
    </source>
</evidence>
<dbReference type="GO" id="GO:0009277">
    <property type="term" value="C:fungal-type cell wall"/>
    <property type="evidence" value="ECO:0007669"/>
    <property type="project" value="TreeGrafter"/>
</dbReference>
<feature type="compositionally biased region" description="Polar residues" evidence="20">
    <location>
        <begin position="1"/>
        <end position="10"/>
    </location>
</feature>
<keyword evidence="13" id="KW-0119">Carbohydrate metabolism</keyword>
<evidence type="ECO:0000256" key="13">
    <source>
        <dbReference type="ARBA" id="ARBA00023277"/>
    </source>
</evidence>
<dbReference type="PANTHER" id="PTHR16631:SF17">
    <property type="entry name" value="GLUCAN ENDO-1,3-BETA-GLUCOSIDASE BTGC"/>
    <property type="match status" value="1"/>
</dbReference>
<organism evidence="22 23">
    <name type="scientific">Choiromyces venosus 120613-1</name>
    <dbReference type="NCBI Taxonomy" id="1336337"/>
    <lineage>
        <taxon>Eukaryota</taxon>
        <taxon>Fungi</taxon>
        <taxon>Dikarya</taxon>
        <taxon>Ascomycota</taxon>
        <taxon>Pezizomycotina</taxon>
        <taxon>Pezizomycetes</taxon>
        <taxon>Pezizales</taxon>
        <taxon>Tuberaceae</taxon>
        <taxon>Choiromyces</taxon>
    </lineage>
</organism>
<dbReference type="EMBL" id="ML120400">
    <property type="protein sequence ID" value="RPA97962.1"/>
    <property type="molecule type" value="Genomic_DNA"/>
</dbReference>
<comment type="catalytic activity">
    <reaction evidence="1">
        <text>Hydrolysis of (1-&gt;3)-beta-D-glucosidic linkages in (1-&gt;3)-beta-D-glucans.</text>
        <dbReference type="EC" id="3.2.1.39"/>
    </reaction>
</comment>
<dbReference type="SUPFAM" id="SSF51445">
    <property type="entry name" value="(Trans)glycosidases"/>
    <property type="match status" value="1"/>
</dbReference>
<evidence type="ECO:0000256" key="1">
    <source>
        <dbReference type="ARBA" id="ARBA00000382"/>
    </source>
</evidence>
<dbReference type="Proteomes" id="UP000276215">
    <property type="component" value="Unassembled WGS sequence"/>
</dbReference>
<dbReference type="GO" id="GO:0005576">
    <property type="term" value="C:extracellular region"/>
    <property type="evidence" value="ECO:0007669"/>
    <property type="project" value="TreeGrafter"/>
</dbReference>
<evidence type="ECO:0000256" key="15">
    <source>
        <dbReference type="ARBA" id="ARBA00023326"/>
    </source>
</evidence>
<dbReference type="GO" id="GO:0005886">
    <property type="term" value="C:plasma membrane"/>
    <property type="evidence" value="ECO:0007669"/>
    <property type="project" value="UniProtKB-SubCell"/>
</dbReference>
<evidence type="ECO:0000313" key="22">
    <source>
        <dbReference type="EMBL" id="RPA97962.1"/>
    </source>
</evidence>
<feature type="transmembrane region" description="Helical" evidence="21">
    <location>
        <begin position="393"/>
        <end position="418"/>
    </location>
</feature>
<evidence type="ECO:0000256" key="9">
    <source>
        <dbReference type="ARBA" id="ARBA00022729"/>
    </source>
</evidence>
<feature type="compositionally biased region" description="Low complexity" evidence="20">
    <location>
        <begin position="215"/>
        <end position="234"/>
    </location>
</feature>
<feature type="compositionally biased region" description="Basic and acidic residues" evidence="20">
    <location>
        <begin position="60"/>
        <end position="77"/>
    </location>
</feature>
<feature type="compositionally biased region" description="Basic and acidic residues" evidence="20">
    <location>
        <begin position="95"/>
        <end position="106"/>
    </location>
</feature>
<keyword evidence="8" id="KW-0964">Secreted</keyword>
<evidence type="ECO:0000256" key="16">
    <source>
        <dbReference type="ARBA" id="ARBA00037649"/>
    </source>
</evidence>
<evidence type="ECO:0000256" key="5">
    <source>
        <dbReference type="ARBA" id="ARBA00012780"/>
    </source>
</evidence>
<dbReference type="STRING" id="1336337.A0A3N4JI74"/>
<dbReference type="Gene3D" id="3.20.20.80">
    <property type="entry name" value="Glycosidases"/>
    <property type="match status" value="1"/>
</dbReference>
<dbReference type="AlphaFoldDB" id="A0A3N4JI74"/>
<dbReference type="GO" id="GO:0071555">
    <property type="term" value="P:cell wall organization"/>
    <property type="evidence" value="ECO:0007669"/>
    <property type="project" value="UniProtKB-KW"/>
</dbReference>
<keyword evidence="6" id="KW-1003">Cell membrane</keyword>
<keyword evidence="12" id="KW-0325">Glycoprotein</keyword>
<evidence type="ECO:0000256" key="19">
    <source>
        <dbReference type="RuleBase" id="RU004335"/>
    </source>
</evidence>
<reference evidence="22 23" key="1">
    <citation type="journal article" date="2018" name="Nat. Ecol. Evol.">
        <title>Pezizomycetes genomes reveal the molecular basis of ectomycorrhizal truffle lifestyle.</title>
        <authorList>
            <person name="Murat C."/>
            <person name="Payen T."/>
            <person name="Noel B."/>
            <person name="Kuo A."/>
            <person name="Morin E."/>
            <person name="Chen J."/>
            <person name="Kohler A."/>
            <person name="Krizsan K."/>
            <person name="Balestrini R."/>
            <person name="Da Silva C."/>
            <person name="Montanini B."/>
            <person name="Hainaut M."/>
            <person name="Levati E."/>
            <person name="Barry K.W."/>
            <person name="Belfiori B."/>
            <person name="Cichocki N."/>
            <person name="Clum A."/>
            <person name="Dockter R.B."/>
            <person name="Fauchery L."/>
            <person name="Guy J."/>
            <person name="Iotti M."/>
            <person name="Le Tacon F."/>
            <person name="Lindquist E.A."/>
            <person name="Lipzen A."/>
            <person name="Malagnac F."/>
            <person name="Mello A."/>
            <person name="Molinier V."/>
            <person name="Miyauchi S."/>
            <person name="Poulain J."/>
            <person name="Riccioni C."/>
            <person name="Rubini A."/>
            <person name="Sitrit Y."/>
            <person name="Splivallo R."/>
            <person name="Traeger S."/>
            <person name="Wang M."/>
            <person name="Zifcakova L."/>
            <person name="Wipf D."/>
            <person name="Zambonelli A."/>
            <person name="Paolocci F."/>
            <person name="Nowrousian M."/>
            <person name="Ottonello S."/>
            <person name="Baldrian P."/>
            <person name="Spatafora J.W."/>
            <person name="Henrissat B."/>
            <person name="Nagy L.G."/>
            <person name="Aury J.M."/>
            <person name="Wincker P."/>
            <person name="Grigoriev I.V."/>
            <person name="Bonfante P."/>
            <person name="Martin F.M."/>
        </authorList>
    </citation>
    <scope>NUCLEOTIDE SEQUENCE [LARGE SCALE GENOMIC DNA]</scope>
    <source>
        <strain evidence="22 23">120613-1</strain>
    </source>
</reference>
<keyword evidence="14" id="KW-0961">Cell wall biogenesis/degradation</keyword>
<comment type="function">
    <text evidence="16">Glucanases play a role in cell expansion during growth, in cell-cell fusion during mating, and in spore release during sporulation. This enzyme may be involved in beta-glucan degradation. Active on laminarin and lichenan.</text>
</comment>
<gene>
    <name evidence="22" type="ORF">L873DRAFT_1790653</name>
</gene>
<accession>A0A3N4JI74</accession>
<keyword evidence="15" id="KW-0624">Polysaccharide degradation</keyword>
<evidence type="ECO:0000256" key="10">
    <source>
        <dbReference type="ARBA" id="ARBA00022801"/>
    </source>
</evidence>
<keyword evidence="11 21" id="KW-0472">Membrane</keyword>
<feature type="compositionally biased region" description="Low complexity" evidence="20">
    <location>
        <begin position="135"/>
        <end position="151"/>
    </location>
</feature>
<keyword evidence="10 22" id="KW-0378">Hydrolase</keyword>
<evidence type="ECO:0000256" key="8">
    <source>
        <dbReference type="ARBA" id="ARBA00022525"/>
    </source>
</evidence>
<dbReference type="PANTHER" id="PTHR16631">
    <property type="entry name" value="GLUCAN 1,3-BETA-GLUCOSIDASE"/>
    <property type="match status" value="1"/>
</dbReference>
<evidence type="ECO:0000256" key="18">
    <source>
        <dbReference type="ARBA" id="ARBA00043078"/>
    </source>
</evidence>
<name>A0A3N4JI74_9PEZI</name>
<evidence type="ECO:0000313" key="23">
    <source>
        <dbReference type="Proteomes" id="UP000276215"/>
    </source>
</evidence>
<evidence type="ECO:0000256" key="7">
    <source>
        <dbReference type="ARBA" id="ARBA00022512"/>
    </source>
</evidence>
<comment type="similarity">
    <text evidence="4 19">Belongs to the glycosyl hydrolase 17 family.</text>
</comment>
<dbReference type="InterPro" id="IPR017853">
    <property type="entry name" value="GH"/>
</dbReference>
<evidence type="ECO:0000256" key="12">
    <source>
        <dbReference type="ARBA" id="ARBA00023180"/>
    </source>
</evidence>
<dbReference type="GO" id="GO:0000272">
    <property type="term" value="P:polysaccharide catabolic process"/>
    <property type="evidence" value="ECO:0007669"/>
    <property type="project" value="UniProtKB-KW"/>
</dbReference>